<comment type="caution">
    <text evidence="1">The sequence shown here is derived from an EMBL/GenBank/DDBJ whole genome shotgun (WGS) entry which is preliminary data.</text>
</comment>
<evidence type="ECO:0000313" key="1">
    <source>
        <dbReference type="EMBL" id="PNG25295.1"/>
    </source>
</evidence>
<accession>A0A2J7TEU9</accession>
<organism evidence="1 2">
    <name type="scientific">Methylocella silvestris</name>
    <dbReference type="NCBI Taxonomy" id="199596"/>
    <lineage>
        <taxon>Bacteria</taxon>
        <taxon>Pseudomonadati</taxon>
        <taxon>Pseudomonadota</taxon>
        <taxon>Alphaproteobacteria</taxon>
        <taxon>Hyphomicrobiales</taxon>
        <taxon>Beijerinckiaceae</taxon>
        <taxon>Methylocella</taxon>
    </lineage>
</organism>
<gene>
    <name evidence="1" type="ORF">CR492_14175</name>
</gene>
<dbReference type="Proteomes" id="UP000236286">
    <property type="component" value="Unassembled WGS sequence"/>
</dbReference>
<protein>
    <submittedName>
        <fullName evidence="1">Uncharacterized protein</fullName>
    </submittedName>
</protein>
<name>A0A2J7TEU9_METSI</name>
<dbReference type="EMBL" id="PDZR01000017">
    <property type="protein sequence ID" value="PNG25295.1"/>
    <property type="molecule type" value="Genomic_DNA"/>
</dbReference>
<sequence length="113" mass="12099">MNAVQEALRVRTACFESGQTGGGIEGRPIFDGANRIGRLKRLLIDAEAGGPIFAEVMLRSSSSLEMHSLRIAWKRLSYDASLCGFRLADQESPAAASAASNLPRTANLARGLH</sequence>
<proteinExistence type="predicted"/>
<reference evidence="1 2" key="1">
    <citation type="submission" date="2017-10" db="EMBL/GenBank/DDBJ databases">
        <title>Genome announcement of Methylocella silvestris TVC from permafrost.</title>
        <authorList>
            <person name="Wang J."/>
            <person name="Geng K."/>
            <person name="Ul-Haque F."/>
            <person name="Crombie A.T."/>
            <person name="Street L.E."/>
            <person name="Wookey P.A."/>
            <person name="Murrell J.C."/>
            <person name="Pratscher J."/>
        </authorList>
    </citation>
    <scope>NUCLEOTIDE SEQUENCE [LARGE SCALE GENOMIC DNA]</scope>
    <source>
        <strain evidence="1 2">TVC</strain>
    </source>
</reference>
<dbReference type="AlphaFoldDB" id="A0A2J7TEU9"/>
<evidence type="ECO:0000313" key="2">
    <source>
        <dbReference type="Proteomes" id="UP000236286"/>
    </source>
</evidence>